<keyword evidence="4" id="KW-1185">Reference proteome</keyword>
<dbReference type="InterPro" id="IPR011008">
    <property type="entry name" value="Dimeric_a/b-barrel"/>
</dbReference>
<evidence type="ECO:0000313" key="3">
    <source>
        <dbReference type="EMBL" id="AWI55590.1"/>
    </source>
</evidence>
<evidence type="ECO:0000259" key="2">
    <source>
        <dbReference type="Pfam" id="PF07978"/>
    </source>
</evidence>
<protein>
    <submittedName>
        <fullName evidence="3">NIPSNAP family protein</fullName>
    </submittedName>
</protein>
<dbReference type="OrthoDB" id="8905985at2"/>
<dbReference type="Gene3D" id="3.30.70.100">
    <property type="match status" value="1"/>
</dbReference>
<sequence length="104" mass="11876">MYYEIRTYRLKVGALPNYLALVGEQGIAIQRAHLGHLVGYFQSDIGPQNQIVHIWAFQSLDERDRRRATLAADPAWQAFLPHIQALIEEMDSKVMRPASFSPLP</sequence>
<dbReference type="EMBL" id="CP029211">
    <property type="protein sequence ID" value="AWI55590.1"/>
    <property type="molecule type" value="Genomic_DNA"/>
</dbReference>
<accession>A0A2U8FX50</accession>
<dbReference type="PANTHER" id="PTHR21017:SF17">
    <property type="entry name" value="PROTEIN NIPSNAP"/>
    <property type="match status" value="1"/>
</dbReference>
<dbReference type="KEGG" id="aon:DEH84_18600"/>
<dbReference type="PANTHER" id="PTHR21017">
    <property type="entry name" value="NIPSNAP-RELATED"/>
    <property type="match status" value="1"/>
</dbReference>
<dbReference type="Proteomes" id="UP000244892">
    <property type="component" value="Plasmid pTB101"/>
</dbReference>
<dbReference type="InterPro" id="IPR012577">
    <property type="entry name" value="NIPSNAP"/>
</dbReference>
<dbReference type="AlphaFoldDB" id="A0A2U8FX50"/>
<organism evidence="3 4">
    <name type="scientific">Aquabacterium olei</name>
    <dbReference type="NCBI Taxonomy" id="1296669"/>
    <lineage>
        <taxon>Bacteria</taxon>
        <taxon>Pseudomonadati</taxon>
        <taxon>Pseudomonadota</taxon>
        <taxon>Betaproteobacteria</taxon>
        <taxon>Burkholderiales</taxon>
        <taxon>Aquabacterium</taxon>
    </lineage>
</organism>
<geneLocation type="plasmid" evidence="4">
    <name>ptb101</name>
</geneLocation>
<dbReference type="SUPFAM" id="SSF54909">
    <property type="entry name" value="Dimeric alpha+beta barrel"/>
    <property type="match status" value="1"/>
</dbReference>
<feature type="domain" description="NIPSNAP" evidence="2">
    <location>
        <begin position="3"/>
        <end position="102"/>
    </location>
</feature>
<dbReference type="RefSeq" id="WP_109038700.1">
    <property type="nucleotide sequence ID" value="NZ_CP029211.1"/>
</dbReference>
<dbReference type="InterPro" id="IPR051557">
    <property type="entry name" value="NipSnap_domain"/>
</dbReference>
<dbReference type="Pfam" id="PF07978">
    <property type="entry name" value="NIPSNAP"/>
    <property type="match status" value="1"/>
</dbReference>
<keyword evidence="3" id="KW-0614">Plasmid</keyword>
<comment type="similarity">
    <text evidence="1">Belongs to the NipSnap family.</text>
</comment>
<evidence type="ECO:0000256" key="1">
    <source>
        <dbReference type="ARBA" id="ARBA00005291"/>
    </source>
</evidence>
<reference evidence="3 4" key="1">
    <citation type="submission" date="2018-05" db="EMBL/GenBank/DDBJ databases">
        <title>complete genome sequence of Aquabacterium olei NBRC 110486.</title>
        <authorList>
            <person name="Tang B."/>
            <person name="Chang J."/>
            <person name="Zhang L."/>
            <person name="Yang H."/>
        </authorList>
    </citation>
    <scope>NUCLEOTIDE SEQUENCE [LARGE SCALE GENOMIC DNA]</scope>
    <source>
        <strain evidence="3 4">NBRC 110486</strain>
        <plasmid evidence="4">Plasmid ptb101</plasmid>
    </source>
</reference>
<name>A0A2U8FX50_9BURK</name>
<gene>
    <name evidence="3" type="ORF">DEH84_18600</name>
</gene>
<proteinExistence type="inferred from homology"/>
<evidence type="ECO:0000313" key="4">
    <source>
        <dbReference type="Proteomes" id="UP000244892"/>
    </source>
</evidence>